<dbReference type="InterPro" id="IPR010512">
    <property type="entry name" value="DUF1091"/>
</dbReference>
<feature type="non-terminal residue" evidence="1">
    <location>
        <position position="1"/>
    </location>
</feature>
<evidence type="ECO:0000313" key="2">
    <source>
        <dbReference type="Proteomes" id="UP000001070"/>
    </source>
</evidence>
<dbReference type="EMBL" id="CH916367">
    <property type="protein sequence ID" value="EDW02385.1"/>
    <property type="molecule type" value="Genomic_DNA"/>
</dbReference>
<protein>
    <submittedName>
        <fullName evidence="1">GH21962</fullName>
    </submittedName>
</protein>
<dbReference type="PANTHER" id="PTHR20898">
    <property type="entry name" value="DAEDALUS ON 3-RELATED-RELATED"/>
    <property type="match status" value="1"/>
</dbReference>
<keyword evidence="2" id="KW-1185">Reference proteome</keyword>
<dbReference type="AlphaFoldDB" id="B4J8U5"/>
<organism evidence="2">
    <name type="scientific">Drosophila grimshawi</name>
    <name type="common">Hawaiian fruit fly</name>
    <name type="synonym">Idiomyia grimshawi</name>
    <dbReference type="NCBI Taxonomy" id="7222"/>
    <lineage>
        <taxon>Eukaryota</taxon>
        <taxon>Metazoa</taxon>
        <taxon>Ecdysozoa</taxon>
        <taxon>Arthropoda</taxon>
        <taxon>Hexapoda</taxon>
        <taxon>Insecta</taxon>
        <taxon>Pterygota</taxon>
        <taxon>Neoptera</taxon>
        <taxon>Endopterygota</taxon>
        <taxon>Diptera</taxon>
        <taxon>Brachycera</taxon>
        <taxon>Muscomorpha</taxon>
        <taxon>Ephydroidea</taxon>
        <taxon>Drosophilidae</taxon>
        <taxon>Drosophila</taxon>
        <taxon>Hawaiian Drosophila</taxon>
    </lineage>
</organism>
<dbReference type="OMA" id="CQFMRRR"/>
<reference evidence="1 2" key="1">
    <citation type="journal article" date="2007" name="Nature">
        <title>Evolution of genes and genomes on the Drosophila phylogeny.</title>
        <authorList>
            <consortium name="Drosophila 12 Genomes Consortium"/>
            <person name="Clark A.G."/>
            <person name="Eisen M.B."/>
            <person name="Smith D.R."/>
            <person name="Bergman C.M."/>
            <person name="Oliver B."/>
            <person name="Markow T.A."/>
            <person name="Kaufman T.C."/>
            <person name="Kellis M."/>
            <person name="Gelbart W."/>
            <person name="Iyer V.N."/>
            <person name="Pollard D.A."/>
            <person name="Sackton T.B."/>
            <person name="Larracuente A.M."/>
            <person name="Singh N.D."/>
            <person name="Abad J.P."/>
            <person name="Abt D.N."/>
            <person name="Adryan B."/>
            <person name="Aguade M."/>
            <person name="Akashi H."/>
            <person name="Anderson W.W."/>
            <person name="Aquadro C.F."/>
            <person name="Ardell D.H."/>
            <person name="Arguello R."/>
            <person name="Artieri C.G."/>
            <person name="Barbash D.A."/>
            <person name="Barker D."/>
            <person name="Barsanti P."/>
            <person name="Batterham P."/>
            <person name="Batzoglou S."/>
            <person name="Begun D."/>
            <person name="Bhutkar A."/>
            <person name="Blanco E."/>
            <person name="Bosak S.A."/>
            <person name="Bradley R.K."/>
            <person name="Brand A.D."/>
            <person name="Brent M.R."/>
            <person name="Brooks A.N."/>
            <person name="Brown R.H."/>
            <person name="Butlin R.K."/>
            <person name="Caggese C."/>
            <person name="Calvi B.R."/>
            <person name="Bernardo de Carvalho A."/>
            <person name="Caspi A."/>
            <person name="Castrezana S."/>
            <person name="Celniker S.E."/>
            <person name="Chang J.L."/>
            <person name="Chapple C."/>
            <person name="Chatterji S."/>
            <person name="Chinwalla A."/>
            <person name="Civetta A."/>
            <person name="Clifton S.W."/>
            <person name="Comeron J.M."/>
            <person name="Costello J.C."/>
            <person name="Coyne J.A."/>
            <person name="Daub J."/>
            <person name="David R.G."/>
            <person name="Delcher A.L."/>
            <person name="Delehaunty K."/>
            <person name="Do C.B."/>
            <person name="Ebling H."/>
            <person name="Edwards K."/>
            <person name="Eickbush T."/>
            <person name="Evans J.D."/>
            <person name="Filipski A."/>
            <person name="Findeiss S."/>
            <person name="Freyhult E."/>
            <person name="Fulton L."/>
            <person name="Fulton R."/>
            <person name="Garcia A.C."/>
            <person name="Gardiner A."/>
            <person name="Garfield D.A."/>
            <person name="Garvin B.E."/>
            <person name="Gibson G."/>
            <person name="Gilbert D."/>
            <person name="Gnerre S."/>
            <person name="Godfrey J."/>
            <person name="Good R."/>
            <person name="Gotea V."/>
            <person name="Gravely B."/>
            <person name="Greenberg A.J."/>
            <person name="Griffiths-Jones S."/>
            <person name="Gross S."/>
            <person name="Guigo R."/>
            <person name="Gustafson E.A."/>
            <person name="Haerty W."/>
            <person name="Hahn M.W."/>
            <person name="Halligan D.L."/>
            <person name="Halpern A.L."/>
            <person name="Halter G.M."/>
            <person name="Han M.V."/>
            <person name="Heger A."/>
            <person name="Hillier L."/>
            <person name="Hinrichs A.S."/>
            <person name="Holmes I."/>
            <person name="Hoskins R.A."/>
            <person name="Hubisz M.J."/>
            <person name="Hultmark D."/>
            <person name="Huntley M.A."/>
            <person name="Jaffe D.B."/>
            <person name="Jagadeeshan S."/>
            <person name="Jeck W.R."/>
            <person name="Johnson J."/>
            <person name="Jones C.D."/>
            <person name="Jordan W.C."/>
            <person name="Karpen G.H."/>
            <person name="Kataoka E."/>
            <person name="Keightley P.D."/>
            <person name="Kheradpour P."/>
            <person name="Kirkness E.F."/>
            <person name="Koerich L.B."/>
            <person name="Kristiansen K."/>
            <person name="Kudrna D."/>
            <person name="Kulathinal R.J."/>
            <person name="Kumar S."/>
            <person name="Kwok R."/>
            <person name="Lander E."/>
            <person name="Langley C.H."/>
            <person name="Lapoint R."/>
            <person name="Lazzaro B.P."/>
            <person name="Lee S.J."/>
            <person name="Levesque L."/>
            <person name="Li R."/>
            <person name="Lin C.F."/>
            <person name="Lin M.F."/>
            <person name="Lindblad-Toh K."/>
            <person name="Llopart A."/>
            <person name="Long M."/>
            <person name="Low L."/>
            <person name="Lozovsky E."/>
            <person name="Lu J."/>
            <person name="Luo M."/>
            <person name="Machado C.A."/>
            <person name="Makalowski W."/>
            <person name="Marzo M."/>
            <person name="Matsuda M."/>
            <person name="Matzkin L."/>
            <person name="McAllister B."/>
            <person name="McBride C.S."/>
            <person name="McKernan B."/>
            <person name="McKernan K."/>
            <person name="Mendez-Lago M."/>
            <person name="Minx P."/>
            <person name="Mollenhauer M.U."/>
            <person name="Montooth K."/>
            <person name="Mount S.M."/>
            <person name="Mu X."/>
            <person name="Myers E."/>
            <person name="Negre B."/>
            <person name="Newfeld S."/>
            <person name="Nielsen R."/>
            <person name="Noor M.A."/>
            <person name="O'Grady P."/>
            <person name="Pachter L."/>
            <person name="Papaceit M."/>
            <person name="Parisi M.J."/>
            <person name="Parisi M."/>
            <person name="Parts L."/>
            <person name="Pedersen J.S."/>
            <person name="Pesole G."/>
            <person name="Phillippy A.M."/>
            <person name="Ponting C.P."/>
            <person name="Pop M."/>
            <person name="Porcelli D."/>
            <person name="Powell J.R."/>
            <person name="Prohaska S."/>
            <person name="Pruitt K."/>
            <person name="Puig M."/>
            <person name="Quesneville H."/>
            <person name="Ram K.R."/>
            <person name="Rand D."/>
            <person name="Rasmussen M.D."/>
            <person name="Reed L.K."/>
            <person name="Reenan R."/>
            <person name="Reily A."/>
            <person name="Remington K.A."/>
            <person name="Rieger T.T."/>
            <person name="Ritchie M.G."/>
            <person name="Robin C."/>
            <person name="Rogers Y.H."/>
            <person name="Rohde C."/>
            <person name="Rozas J."/>
            <person name="Rubenfield M.J."/>
            <person name="Ruiz A."/>
            <person name="Russo S."/>
            <person name="Salzberg S.L."/>
            <person name="Sanchez-Gracia A."/>
            <person name="Saranga D.J."/>
            <person name="Sato H."/>
            <person name="Schaeffer S.W."/>
            <person name="Schatz M.C."/>
            <person name="Schlenke T."/>
            <person name="Schwartz R."/>
            <person name="Segarra C."/>
            <person name="Singh R.S."/>
            <person name="Sirot L."/>
            <person name="Sirota M."/>
            <person name="Sisneros N.B."/>
            <person name="Smith C.D."/>
            <person name="Smith T.F."/>
            <person name="Spieth J."/>
            <person name="Stage D.E."/>
            <person name="Stark A."/>
            <person name="Stephan W."/>
            <person name="Strausberg R.L."/>
            <person name="Strempel S."/>
            <person name="Sturgill D."/>
            <person name="Sutton G."/>
            <person name="Sutton G.G."/>
            <person name="Tao W."/>
            <person name="Teichmann S."/>
            <person name="Tobari Y.N."/>
            <person name="Tomimura Y."/>
            <person name="Tsolas J.M."/>
            <person name="Valente V.L."/>
            <person name="Venter E."/>
            <person name="Venter J.C."/>
            <person name="Vicario S."/>
            <person name="Vieira F.G."/>
            <person name="Vilella A.J."/>
            <person name="Villasante A."/>
            <person name="Walenz B."/>
            <person name="Wang J."/>
            <person name="Wasserman M."/>
            <person name="Watts T."/>
            <person name="Wilson D."/>
            <person name="Wilson R.K."/>
            <person name="Wing R.A."/>
            <person name="Wolfner M.F."/>
            <person name="Wong A."/>
            <person name="Wong G.K."/>
            <person name="Wu C.I."/>
            <person name="Wu G."/>
            <person name="Yamamoto D."/>
            <person name="Yang H.P."/>
            <person name="Yang S.P."/>
            <person name="Yorke J.A."/>
            <person name="Yoshida K."/>
            <person name="Zdobnov E."/>
            <person name="Zhang P."/>
            <person name="Zhang Y."/>
            <person name="Zimin A.V."/>
            <person name="Baldwin J."/>
            <person name="Abdouelleil A."/>
            <person name="Abdulkadir J."/>
            <person name="Abebe A."/>
            <person name="Abera B."/>
            <person name="Abreu J."/>
            <person name="Acer S.C."/>
            <person name="Aftuck L."/>
            <person name="Alexander A."/>
            <person name="An P."/>
            <person name="Anderson E."/>
            <person name="Anderson S."/>
            <person name="Arachi H."/>
            <person name="Azer M."/>
            <person name="Bachantsang P."/>
            <person name="Barry A."/>
            <person name="Bayul T."/>
            <person name="Berlin A."/>
            <person name="Bessette D."/>
            <person name="Bloom T."/>
            <person name="Blye J."/>
            <person name="Boguslavskiy L."/>
            <person name="Bonnet C."/>
            <person name="Boukhgalter B."/>
            <person name="Bourzgui I."/>
            <person name="Brown A."/>
            <person name="Cahill P."/>
            <person name="Channer S."/>
            <person name="Cheshatsang Y."/>
            <person name="Chuda L."/>
            <person name="Citroen M."/>
            <person name="Collymore A."/>
            <person name="Cooke P."/>
            <person name="Costello M."/>
            <person name="D'Aco K."/>
            <person name="Daza R."/>
            <person name="De Haan G."/>
            <person name="DeGray S."/>
            <person name="DeMaso C."/>
            <person name="Dhargay N."/>
            <person name="Dooley K."/>
            <person name="Dooley E."/>
            <person name="Doricent M."/>
            <person name="Dorje P."/>
            <person name="Dorjee K."/>
            <person name="Dupes A."/>
            <person name="Elong R."/>
            <person name="Falk J."/>
            <person name="Farina A."/>
            <person name="Faro S."/>
            <person name="Ferguson D."/>
            <person name="Fisher S."/>
            <person name="Foley C.D."/>
            <person name="Franke A."/>
            <person name="Friedrich D."/>
            <person name="Gadbois L."/>
            <person name="Gearin G."/>
            <person name="Gearin C.R."/>
            <person name="Giannoukos G."/>
            <person name="Goode T."/>
            <person name="Graham J."/>
            <person name="Grandbois E."/>
            <person name="Grewal S."/>
            <person name="Gyaltsen K."/>
            <person name="Hafez N."/>
            <person name="Hagos B."/>
            <person name="Hall J."/>
            <person name="Henson C."/>
            <person name="Hollinger A."/>
            <person name="Honan T."/>
            <person name="Huard M.D."/>
            <person name="Hughes L."/>
            <person name="Hurhula B."/>
            <person name="Husby M.E."/>
            <person name="Kamat A."/>
            <person name="Kanga B."/>
            <person name="Kashin S."/>
            <person name="Khazanovich D."/>
            <person name="Kisner P."/>
            <person name="Lance K."/>
            <person name="Lara M."/>
            <person name="Lee W."/>
            <person name="Lennon N."/>
            <person name="Letendre F."/>
            <person name="LeVine R."/>
            <person name="Lipovsky A."/>
            <person name="Liu X."/>
            <person name="Liu J."/>
            <person name="Liu S."/>
            <person name="Lokyitsang T."/>
            <person name="Lokyitsang Y."/>
            <person name="Lubonja R."/>
            <person name="Lui A."/>
            <person name="MacDonald P."/>
            <person name="Magnisalis V."/>
            <person name="Maru K."/>
            <person name="Matthews C."/>
            <person name="McCusker W."/>
            <person name="McDonough S."/>
            <person name="Mehta T."/>
            <person name="Meldrim J."/>
            <person name="Meneus L."/>
            <person name="Mihai O."/>
            <person name="Mihalev A."/>
            <person name="Mihova T."/>
            <person name="Mittelman R."/>
            <person name="Mlenga V."/>
            <person name="Montmayeur A."/>
            <person name="Mulrain L."/>
            <person name="Navidi A."/>
            <person name="Naylor J."/>
            <person name="Negash T."/>
            <person name="Nguyen T."/>
            <person name="Nguyen N."/>
            <person name="Nicol R."/>
            <person name="Norbu C."/>
            <person name="Norbu N."/>
            <person name="Novod N."/>
            <person name="O'Neill B."/>
            <person name="Osman S."/>
            <person name="Markiewicz E."/>
            <person name="Oyono O.L."/>
            <person name="Patti C."/>
            <person name="Phunkhang P."/>
            <person name="Pierre F."/>
            <person name="Priest M."/>
            <person name="Raghuraman S."/>
            <person name="Rege F."/>
            <person name="Reyes R."/>
            <person name="Rise C."/>
            <person name="Rogov P."/>
            <person name="Ross K."/>
            <person name="Ryan E."/>
            <person name="Settipalli S."/>
            <person name="Shea T."/>
            <person name="Sherpa N."/>
            <person name="Shi L."/>
            <person name="Shih D."/>
            <person name="Sparrow T."/>
            <person name="Spaulding J."/>
            <person name="Stalker J."/>
            <person name="Stange-Thomann N."/>
            <person name="Stavropoulos S."/>
            <person name="Stone C."/>
            <person name="Strader C."/>
            <person name="Tesfaye S."/>
            <person name="Thomson T."/>
            <person name="Thoulutsang Y."/>
            <person name="Thoulutsang D."/>
            <person name="Topham K."/>
            <person name="Topping I."/>
            <person name="Tsamla T."/>
            <person name="Vassiliev H."/>
            <person name="Vo A."/>
            <person name="Wangchuk T."/>
            <person name="Wangdi T."/>
            <person name="Weiand M."/>
            <person name="Wilkinson J."/>
            <person name="Wilson A."/>
            <person name="Yadav S."/>
            <person name="Young G."/>
            <person name="Yu Q."/>
            <person name="Zembek L."/>
            <person name="Zhong D."/>
            <person name="Zimmer A."/>
            <person name="Zwirko Z."/>
            <person name="Jaffe D.B."/>
            <person name="Alvarez P."/>
            <person name="Brockman W."/>
            <person name="Butler J."/>
            <person name="Chin C."/>
            <person name="Gnerre S."/>
            <person name="Grabherr M."/>
            <person name="Kleber M."/>
            <person name="Mauceli E."/>
            <person name="MacCallum I."/>
        </authorList>
    </citation>
    <scope>NUCLEOTIDE SEQUENCE [LARGE SCALE GENOMIC DNA]</scope>
    <source>
        <strain evidence="2">Tucson 15287-2541.00</strain>
    </source>
</reference>
<dbReference type="Proteomes" id="UP000001070">
    <property type="component" value="Unassembled WGS sequence"/>
</dbReference>
<dbReference type="InParanoid" id="B4J8U5"/>
<dbReference type="PhylomeDB" id="B4J8U5"/>
<dbReference type="PANTHER" id="PTHR20898:SF0">
    <property type="entry name" value="DAEDALUS ON 3-RELATED"/>
    <property type="match status" value="1"/>
</dbReference>
<name>B4J8U5_DROGR</name>
<proteinExistence type="predicted"/>
<dbReference type="HOGENOM" id="CLU_2765085_0_0_1"/>
<gene>
    <name evidence="1" type="primary">Dgri\GH21962</name>
    <name evidence="1" type="ORF">Dgri_GH21962</name>
</gene>
<sequence length="70" mass="8488">AKMAFFKRANGWRPFLYDFSVDICKFLENPQHIIARLAFEIIKPYTNVNHSCPYHVRQMVYFHKSNNIYF</sequence>
<accession>B4J8U5</accession>
<dbReference type="Pfam" id="PF06477">
    <property type="entry name" value="DUF1091"/>
    <property type="match status" value="1"/>
</dbReference>
<evidence type="ECO:0000313" key="1">
    <source>
        <dbReference type="EMBL" id="EDW02385.1"/>
    </source>
</evidence>